<feature type="region of interest" description="Disordered" evidence="6">
    <location>
        <begin position="301"/>
        <end position="407"/>
    </location>
</feature>
<keyword evidence="7" id="KW-0472">Membrane</keyword>
<dbReference type="NCBIfam" id="TIGR01167">
    <property type="entry name" value="LPXTG_anchor"/>
    <property type="match status" value="1"/>
</dbReference>
<dbReference type="EMBL" id="JANXLI010000002">
    <property type="protein sequence ID" value="MCZ2491123.1"/>
    <property type="molecule type" value="Genomic_DNA"/>
</dbReference>
<dbReference type="Gene3D" id="2.60.40.1280">
    <property type="match status" value="1"/>
</dbReference>
<dbReference type="InterPro" id="IPR041171">
    <property type="entry name" value="SDR_Ig"/>
</dbReference>
<comment type="caution">
    <text evidence="9">The sequence shown here is derived from an EMBL/GenBank/DDBJ whole genome shotgun (WGS) entry which is preliminary data.</text>
</comment>
<organism evidence="9 10">
    <name type="scientific">Dellaglioa carnosa</name>
    <dbReference type="NCBI Taxonomy" id="2995136"/>
    <lineage>
        <taxon>Bacteria</taxon>
        <taxon>Bacillati</taxon>
        <taxon>Bacillota</taxon>
        <taxon>Bacilli</taxon>
        <taxon>Lactobacillales</taxon>
        <taxon>Lactobacillaceae</taxon>
        <taxon>Dellaglioa</taxon>
    </lineage>
</organism>
<evidence type="ECO:0000313" key="9">
    <source>
        <dbReference type="EMBL" id="MCZ2491123.1"/>
    </source>
</evidence>
<keyword evidence="4" id="KW-0732">Signal</keyword>
<dbReference type="SUPFAM" id="SSF49401">
    <property type="entry name" value="Bacterial adhesins"/>
    <property type="match status" value="2"/>
</dbReference>
<evidence type="ECO:0000256" key="1">
    <source>
        <dbReference type="ARBA" id="ARBA00004168"/>
    </source>
</evidence>
<keyword evidence="10" id="KW-1185">Reference proteome</keyword>
<dbReference type="InterPro" id="IPR008966">
    <property type="entry name" value="Adhesion_dom_sf"/>
</dbReference>
<keyword evidence="5" id="KW-0572">Peptidoglycan-anchor</keyword>
<keyword evidence="2" id="KW-0134">Cell wall</keyword>
<dbReference type="Pfam" id="PF05737">
    <property type="entry name" value="Collagen_bind"/>
    <property type="match status" value="1"/>
</dbReference>
<keyword evidence="7" id="KW-1133">Transmembrane helix</keyword>
<name>A0ABT4JLB0_9LACO</name>
<reference evidence="9" key="1">
    <citation type="submission" date="2022-09" db="EMBL/GenBank/DDBJ databases">
        <title>Diversity of Dellaglioa algida.</title>
        <authorList>
            <person name="Matthias E."/>
            <person name="Werum V."/>
        </authorList>
    </citation>
    <scope>NUCLEOTIDE SEQUENCE</scope>
    <source>
        <strain evidence="9">TMW 2.2523</strain>
    </source>
</reference>
<evidence type="ECO:0000259" key="8">
    <source>
        <dbReference type="PROSITE" id="PS50847"/>
    </source>
</evidence>
<keyword evidence="3" id="KW-0964">Secreted</keyword>
<evidence type="ECO:0000256" key="2">
    <source>
        <dbReference type="ARBA" id="ARBA00022512"/>
    </source>
</evidence>
<accession>A0ABT4JLB0</accession>
<evidence type="ECO:0000256" key="4">
    <source>
        <dbReference type="ARBA" id="ARBA00022729"/>
    </source>
</evidence>
<feature type="compositionally biased region" description="Basic and acidic residues" evidence="6">
    <location>
        <begin position="319"/>
        <end position="367"/>
    </location>
</feature>
<dbReference type="Proteomes" id="UP001081467">
    <property type="component" value="Unassembled WGS sequence"/>
</dbReference>
<feature type="compositionally biased region" description="Low complexity" evidence="6">
    <location>
        <begin position="378"/>
        <end position="387"/>
    </location>
</feature>
<dbReference type="InterPro" id="IPR011252">
    <property type="entry name" value="Fibrogen-bd_dom1"/>
</dbReference>
<evidence type="ECO:0000256" key="5">
    <source>
        <dbReference type="ARBA" id="ARBA00023088"/>
    </source>
</evidence>
<feature type="compositionally biased region" description="Basic and acidic residues" evidence="6">
    <location>
        <begin position="388"/>
        <end position="402"/>
    </location>
</feature>
<comment type="subcellular location">
    <subcellularLocation>
        <location evidence="1">Secreted</location>
        <location evidence="1">Cell wall</location>
        <topology evidence="1">Peptidoglycan-anchor</topology>
    </subcellularLocation>
</comment>
<dbReference type="Pfam" id="PF17961">
    <property type="entry name" value="Big_8"/>
    <property type="match status" value="1"/>
</dbReference>
<sequence length="439" mass="47608">MGKMLKRIMISLMGFFIIAVVVENNVQASDVGDRYVTNAELQDGNGDAQTSFDQYDNMQAHYDFTIPANSGVKAGDQMTVDLPKQLVLNKSVSFDIVNTEGVVIGKAVADKTTGKLTVTFTDYVETHNNSDITGEMSVWVSWNHDLISSGSSVPIDWGVAGETTINVNDGEGLPDKNEVLYKWGSVDPDDPTLIHWTVRLNYTLKNIKNAVYTDTLGKNQTLVPGSVDAAHGYYTQNTFNKTLAVPASQIVENGQTGFTITLGDLDDTVLMNYDARATDGGASTAYGNSGVLTGDDFKTSTVDVYTPENGGNGTGEGTDNGKPEVPKPEVPKPEVPKPEVPKPEVPKPEVPKPEVPKPEVPETKVPDTNKPVTKKPEVVTPVVTPEKPVVKESTKETNKKTEQQTLPQTGEKLDYQSIWVGLSLILLSSGLVLIARRRR</sequence>
<evidence type="ECO:0000256" key="6">
    <source>
        <dbReference type="SAM" id="MobiDB-lite"/>
    </source>
</evidence>
<dbReference type="PROSITE" id="PS50847">
    <property type="entry name" value="GRAM_POS_ANCHORING"/>
    <property type="match status" value="1"/>
</dbReference>
<proteinExistence type="predicted"/>
<feature type="domain" description="Gram-positive cocci surface proteins LPxTG" evidence="8">
    <location>
        <begin position="406"/>
        <end position="439"/>
    </location>
</feature>
<evidence type="ECO:0000256" key="7">
    <source>
        <dbReference type="SAM" id="Phobius"/>
    </source>
</evidence>
<keyword evidence="7" id="KW-0812">Transmembrane</keyword>
<evidence type="ECO:0000256" key="3">
    <source>
        <dbReference type="ARBA" id="ARBA00022525"/>
    </source>
</evidence>
<dbReference type="InterPro" id="IPR019931">
    <property type="entry name" value="LPXTG_anchor"/>
</dbReference>
<dbReference type="InterPro" id="IPR008456">
    <property type="entry name" value="Collagen-bd_dom"/>
</dbReference>
<feature type="transmembrane region" description="Helical" evidence="7">
    <location>
        <begin position="417"/>
        <end position="435"/>
    </location>
</feature>
<dbReference type="RefSeq" id="WP_269023738.1">
    <property type="nucleotide sequence ID" value="NZ_JANXKW010000002.1"/>
</dbReference>
<gene>
    <name evidence="9" type="ORF">N0K80_03030</name>
</gene>
<dbReference type="Gene3D" id="2.60.40.740">
    <property type="match status" value="1"/>
</dbReference>
<evidence type="ECO:0000313" key="10">
    <source>
        <dbReference type="Proteomes" id="UP001081467"/>
    </source>
</evidence>
<protein>
    <submittedName>
        <fullName evidence="9">Ig-like domain-containing protein</fullName>
    </submittedName>
</protein>